<dbReference type="PANTHER" id="PTHR48081">
    <property type="entry name" value="AB HYDROLASE SUPERFAMILY PROTEIN C4A8.06C"/>
    <property type="match status" value="1"/>
</dbReference>
<dbReference type="EMBL" id="JAJAQC010000042">
    <property type="protein sequence ID" value="MDA0566810.1"/>
    <property type="molecule type" value="Genomic_DNA"/>
</dbReference>
<comment type="similarity">
    <text evidence="1">Belongs to the 'GDXG' lipolytic enzyme family.</text>
</comment>
<feature type="domain" description="Alpha/beta hydrolase fold-3" evidence="4">
    <location>
        <begin position="78"/>
        <end position="278"/>
    </location>
</feature>
<organism evidence="5 6">
    <name type="scientific">Streptomonospora mangrovi</name>
    <dbReference type="NCBI Taxonomy" id="2883123"/>
    <lineage>
        <taxon>Bacteria</taxon>
        <taxon>Bacillati</taxon>
        <taxon>Actinomycetota</taxon>
        <taxon>Actinomycetes</taxon>
        <taxon>Streptosporangiales</taxon>
        <taxon>Nocardiopsidaceae</taxon>
        <taxon>Streptomonospora</taxon>
    </lineage>
</organism>
<gene>
    <name evidence="5" type="ORF">LG943_21200</name>
</gene>
<feature type="active site" evidence="3">
    <location>
        <position position="150"/>
    </location>
</feature>
<keyword evidence="2 5" id="KW-0378">Hydrolase</keyword>
<reference evidence="5" key="1">
    <citation type="submission" date="2021-10" db="EMBL/GenBank/DDBJ databases">
        <title>Streptomonospora sp. nov., isolated from mangrove soil.</title>
        <authorList>
            <person name="Chen X."/>
            <person name="Ge X."/>
            <person name="Liu W."/>
        </authorList>
    </citation>
    <scope>NUCLEOTIDE SEQUENCE</scope>
    <source>
        <strain evidence="5">S1-112</strain>
    </source>
</reference>
<keyword evidence="6" id="KW-1185">Reference proteome</keyword>
<evidence type="ECO:0000256" key="1">
    <source>
        <dbReference type="ARBA" id="ARBA00010515"/>
    </source>
</evidence>
<dbReference type="InterPro" id="IPR033140">
    <property type="entry name" value="Lipase_GDXG_put_SER_AS"/>
</dbReference>
<name>A0A9X3NTZ9_9ACTN</name>
<accession>A0A9X3NTZ9</accession>
<dbReference type="PANTHER" id="PTHR48081:SF8">
    <property type="entry name" value="ALPHA_BETA HYDROLASE FOLD-3 DOMAIN-CONTAINING PROTEIN-RELATED"/>
    <property type="match status" value="1"/>
</dbReference>
<sequence length="302" mass="33089">MPSLRSRLLLMTASVIGERVEYRDPATVRRKIEDNYVKPASYAPPRRLTRATRVDMDFDYGWPCYTVAPSRGEPAVDVLFIHGGAYVDEISGMHWRMVQQLVDELRARVTVPVYTLAPAGNAARVVPEVTKLAGDIAEAAPHGVVFAGDSAGGGLALAAAQRLRDDPDRTRGPDRLVLIAPWLDVTMEDPQTITAEQGDPELSRPALRFAGRVWAHHLPTDDPAVSPINGKMAGLPPVSLYSGTRDTLNADAHRFARLAREAGVEVDFHEAPDQLHAYPLYRIPEGRRARDQIVAAIRPLAG</sequence>
<dbReference type="Pfam" id="PF07859">
    <property type="entry name" value="Abhydrolase_3"/>
    <property type="match status" value="1"/>
</dbReference>
<evidence type="ECO:0000256" key="2">
    <source>
        <dbReference type="ARBA" id="ARBA00022801"/>
    </source>
</evidence>
<dbReference type="GO" id="GO:0016787">
    <property type="term" value="F:hydrolase activity"/>
    <property type="evidence" value="ECO:0007669"/>
    <property type="project" value="UniProtKB-KW"/>
</dbReference>
<protein>
    <submittedName>
        <fullName evidence="5">Alpha/beta hydrolase</fullName>
    </submittedName>
</protein>
<dbReference type="InterPro" id="IPR050300">
    <property type="entry name" value="GDXG_lipolytic_enzyme"/>
</dbReference>
<comment type="caution">
    <text evidence="5">The sequence shown here is derived from an EMBL/GenBank/DDBJ whole genome shotgun (WGS) entry which is preliminary data.</text>
</comment>
<dbReference type="InterPro" id="IPR013094">
    <property type="entry name" value="AB_hydrolase_3"/>
</dbReference>
<evidence type="ECO:0000313" key="6">
    <source>
        <dbReference type="Proteomes" id="UP001140076"/>
    </source>
</evidence>
<dbReference type="InterPro" id="IPR029058">
    <property type="entry name" value="AB_hydrolase_fold"/>
</dbReference>
<evidence type="ECO:0000313" key="5">
    <source>
        <dbReference type="EMBL" id="MDA0566810.1"/>
    </source>
</evidence>
<dbReference type="PROSITE" id="PS01174">
    <property type="entry name" value="LIPASE_GDXG_SER"/>
    <property type="match status" value="1"/>
</dbReference>
<dbReference type="Gene3D" id="3.40.50.1820">
    <property type="entry name" value="alpha/beta hydrolase"/>
    <property type="match status" value="1"/>
</dbReference>
<evidence type="ECO:0000259" key="4">
    <source>
        <dbReference type="Pfam" id="PF07859"/>
    </source>
</evidence>
<dbReference type="RefSeq" id="WP_270074063.1">
    <property type="nucleotide sequence ID" value="NZ_JAJAQC010000042.1"/>
</dbReference>
<dbReference type="AlphaFoldDB" id="A0A9X3NTZ9"/>
<dbReference type="SUPFAM" id="SSF53474">
    <property type="entry name" value="alpha/beta-Hydrolases"/>
    <property type="match status" value="1"/>
</dbReference>
<evidence type="ECO:0000256" key="3">
    <source>
        <dbReference type="PROSITE-ProRule" id="PRU10038"/>
    </source>
</evidence>
<proteinExistence type="inferred from homology"/>
<dbReference type="Proteomes" id="UP001140076">
    <property type="component" value="Unassembled WGS sequence"/>
</dbReference>